<evidence type="ECO:0000313" key="3">
    <source>
        <dbReference type="Proteomes" id="UP000196573"/>
    </source>
</evidence>
<dbReference type="CDD" id="cd06558">
    <property type="entry name" value="crotonase-like"/>
    <property type="match status" value="1"/>
</dbReference>
<dbReference type="PANTHER" id="PTHR42964">
    <property type="entry name" value="ENOYL-COA HYDRATASE"/>
    <property type="match status" value="1"/>
</dbReference>
<dbReference type="Pfam" id="PF00378">
    <property type="entry name" value="ECH_1"/>
    <property type="match status" value="1"/>
</dbReference>
<proteinExistence type="inferred from homology"/>
<dbReference type="InterPro" id="IPR029045">
    <property type="entry name" value="ClpP/crotonase-like_dom_sf"/>
</dbReference>
<dbReference type="SUPFAM" id="SSF52096">
    <property type="entry name" value="ClpP/crotonase"/>
    <property type="match status" value="1"/>
</dbReference>
<dbReference type="RefSeq" id="WP_087106473.1">
    <property type="nucleotide sequence ID" value="NZ_CBCSCN010000004.1"/>
</dbReference>
<dbReference type="InterPro" id="IPR001753">
    <property type="entry name" value="Enoyl-CoA_hydra/iso"/>
</dbReference>
<dbReference type="InterPro" id="IPR051683">
    <property type="entry name" value="Enoyl-CoA_Hydratase/Isomerase"/>
</dbReference>
<dbReference type="GO" id="GO:0004300">
    <property type="term" value="F:enoyl-CoA hydratase activity"/>
    <property type="evidence" value="ECO:0007669"/>
    <property type="project" value="UniProtKB-EC"/>
</dbReference>
<dbReference type="AlphaFoldDB" id="A0A1X7AF48"/>
<keyword evidence="3" id="KW-1185">Reference proteome</keyword>
<dbReference type="EC" id="4.2.1.17" evidence="2"/>
<comment type="similarity">
    <text evidence="1">Belongs to the enoyl-CoA hydratase/isomerase family.</text>
</comment>
<dbReference type="Gene3D" id="3.90.226.10">
    <property type="entry name" value="2-enoyl-CoA Hydratase, Chain A, domain 1"/>
    <property type="match status" value="1"/>
</dbReference>
<evidence type="ECO:0000256" key="1">
    <source>
        <dbReference type="ARBA" id="ARBA00005254"/>
    </source>
</evidence>
<sequence length="296" mass="31461">MSDKHSPTQPSAGLPDCSHLLLSRMGPALVVTFNRPEVRNALSLATVEELLSVFDAASVNPKIRAIVLRGAGGHFCAGGDIKDMANIRAAAAKAQKEEGKEQGEDPFFSFNRSFGRLLEAAEQLPQAVICVLEGTVMGGGFGLACISDLALAHKDARFALPETSLGITPAQIAPFVVKRIGLTQARRLALFGNKLSGEQATELGIAHEAFETTEELDQALQDALGRLVRCAPGANATTKALMLSVGEKPMHELLDGAARGFSAAIQGPEGQEGTMAFVQKRLPAWADFENNQEEEK</sequence>
<dbReference type="Gene3D" id="1.10.12.10">
    <property type="entry name" value="Lyase 2-enoyl-coa Hydratase, Chain A, domain 2"/>
    <property type="match status" value="1"/>
</dbReference>
<evidence type="ECO:0000313" key="2">
    <source>
        <dbReference type="EMBL" id="SMA34878.1"/>
    </source>
</evidence>
<gene>
    <name evidence="2" type="primary">paaF_1</name>
    <name evidence="2" type="ORF">EHSB41UT_00462</name>
</gene>
<keyword evidence="2" id="KW-0456">Lyase</keyword>
<organism evidence="2 3">
    <name type="scientific">Parendozoicomonas haliclonae</name>
    <dbReference type="NCBI Taxonomy" id="1960125"/>
    <lineage>
        <taxon>Bacteria</taxon>
        <taxon>Pseudomonadati</taxon>
        <taxon>Pseudomonadota</taxon>
        <taxon>Gammaproteobacteria</taxon>
        <taxon>Oceanospirillales</taxon>
        <taxon>Endozoicomonadaceae</taxon>
        <taxon>Parendozoicomonas</taxon>
    </lineage>
</organism>
<dbReference type="OrthoDB" id="9807606at2"/>
<protein>
    <submittedName>
        <fullName evidence="2">2,3-dehydroadipyl-CoA hydratase</fullName>
        <ecNumber evidence="2">4.2.1.17</ecNumber>
    </submittedName>
</protein>
<reference evidence="2 3" key="1">
    <citation type="submission" date="2017-03" db="EMBL/GenBank/DDBJ databases">
        <authorList>
            <person name="Afonso C.L."/>
            <person name="Miller P.J."/>
            <person name="Scott M.A."/>
            <person name="Spackman E."/>
            <person name="Goraichik I."/>
            <person name="Dimitrov K.M."/>
            <person name="Suarez D.L."/>
            <person name="Swayne D.E."/>
        </authorList>
    </citation>
    <scope>NUCLEOTIDE SEQUENCE [LARGE SCALE GENOMIC DNA]</scope>
    <source>
        <strain evidence="2">SB41UT1</strain>
    </source>
</reference>
<dbReference type="GO" id="GO:0008300">
    <property type="term" value="P:isoprenoid catabolic process"/>
    <property type="evidence" value="ECO:0007669"/>
    <property type="project" value="TreeGrafter"/>
</dbReference>
<dbReference type="PANTHER" id="PTHR42964:SF1">
    <property type="entry name" value="POLYKETIDE BIOSYNTHESIS ENOYL-COA HYDRATASE PKSH-RELATED"/>
    <property type="match status" value="1"/>
</dbReference>
<dbReference type="InterPro" id="IPR014748">
    <property type="entry name" value="Enoyl-CoA_hydra_C"/>
</dbReference>
<dbReference type="Proteomes" id="UP000196573">
    <property type="component" value="Unassembled WGS sequence"/>
</dbReference>
<dbReference type="EMBL" id="FWPT01000001">
    <property type="protein sequence ID" value="SMA34878.1"/>
    <property type="molecule type" value="Genomic_DNA"/>
</dbReference>
<accession>A0A1X7AF48</accession>
<name>A0A1X7AF48_9GAMM</name>